<feature type="transmembrane region" description="Helical" evidence="1">
    <location>
        <begin position="53"/>
        <end position="74"/>
    </location>
</feature>
<evidence type="ECO:0000313" key="3">
    <source>
        <dbReference type="Proteomes" id="UP000176422"/>
    </source>
</evidence>
<gene>
    <name evidence="2" type="ORF">A2372_02505</name>
</gene>
<keyword evidence="1" id="KW-0472">Membrane</keyword>
<reference evidence="2 3" key="1">
    <citation type="journal article" date="2016" name="Nat. Commun.">
        <title>Thousands of microbial genomes shed light on interconnected biogeochemical processes in an aquifer system.</title>
        <authorList>
            <person name="Anantharaman K."/>
            <person name="Brown C.T."/>
            <person name="Hug L.A."/>
            <person name="Sharon I."/>
            <person name="Castelle C.J."/>
            <person name="Probst A.J."/>
            <person name="Thomas B.C."/>
            <person name="Singh A."/>
            <person name="Wilkins M.J."/>
            <person name="Karaoz U."/>
            <person name="Brodie E.L."/>
            <person name="Williams K.H."/>
            <person name="Hubbard S.S."/>
            <person name="Banfield J.F."/>
        </authorList>
    </citation>
    <scope>NUCLEOTIDE SEQUENCE [LARGE SCALE GENOMIC DNA]</scope>
</reference>
<dbReference type="AlphaFoldDB" id="A0A1F8DXJ0"/>
<keyword evidence="1" id="KW-1133">Transmembrane helix</keyword>
<comment type="caution">
    <text evidence="2">The sequence shown here is derived from an EMBL/GenBank/DDBJ whole genome shotgun (WGS) entry which is preliminary data.</text>
</comment>
<dbReference type="EMBL" id="MGIT01000001">
    <property type="protein sequence ID" value="OGM93253.1"/>
    <property type="molecule type" value="Genomic_DNA"/>
</dbReference>
<accession>A0A1F8DXJ0</accession>
<name>A0A1F8DXJ0_9BACT</name>
<keyword evidence="1" id="KW-0812">Transmembrane</keyword>
<organism evidence="2 3">
    <name type="scientific">Candidatus Wolfebacteria bacterium RIFOXYB1_FULL_54_12</name>
    <dbReference type="NCBI Taxonomy" id="1802559"/>
    <lineage>
        <taxon>Bacteria</taxon>
        <taxon>Candidatus Wolfeibacteriota</taxon>
    </lineage>
</organism>
<protein>
    <submittedName>
        <fullName evidence="2">Uncharacterized protein</fullName>
    </submittedName>
</protein>
<feature type="transmembrane region" description="Helical" evidence="1">
    <location>
        <begin position="12"/>
        <end position="33"/>
    </location>
</feature>
<dbReference type="Proteomes" id="UP000176422">
    <property type="component" value="Unassembled WGS sequence"/>
</dbReference>
<evidence type="ECO:0000256" key="1">
    <source>
        <dbReference type="SAM" id="Phobius"/>
    </source>
</evidence>
<dbReference type="STRING" id="1802559.A2372_02505"/>
<evidence type="ECO:0000313" key="2">
    <source>
        <dbReference type="EMBL" id="OGM93253.1"/>
    </source>
</evidence>
<sequence length="535" mass="57829">MIIFLTKLFSAVIPASLLVISASLFVIPAKAGIHPLHIDSRLRGNDRKRSGQLSIQVLLYGAITIIALTGFLTWTDSVIDTVYRESDRAQALAIAEAGIEYYRWHLAHAPQDFQDGTGQPGPYVHEYTDKSGTVVGTYTLDITPPVQGSTIVTIDSTGTLASNPDIEKVVRVRMGIPSFAKYAAVLNAAVRFGQGTEVFGEIHSNGGIRFDGIAHNLVTSAQTDYDDPDHTGQKEFGVHTHVNPPPATGVTDTARALESPPNDVADRSDVFLVGRQFPVPAVDFAGIASNLSQMKADAQAGGFYRPTSTTLLGYEIVLKTDDTFDLHLVTALVAAPSYCSNALSQDGWGTWSISTKSLLGNYPMPANGLIFIEDNVWVSGQINGARVTIAAARFPDNVATRSSITVNADLLYTNYTGNDVVALIAQKNINIGMVSAATIRIDAALMAQNGRVGRYYYQGPTTSPNRDRCSPYHARTFVTSYGMLGSNQRYGFAYTDGTGYVSRSLVYDTNLLYGPPPSFPLTTDAYKIVSWDEVK</sequence>
<proteinExistence type="predicted"/>